<accession>A0ACC2JFY4</accession>
<protein>
    <submittedName>
        <fullName evidence="1">Uncharacterized protein</fullName>
    </submittedName>
</protein>
<gene>
    <name evidence="1" type="ORF">O1611_g7313</name>
</gene>
<reference evidence="1" key="1">
    <citation type="submission" date="2022-12" db="EMBL/GenBank/DDBJ databases">
        <title>Genome Sequence of Lasiodiplodia mahajangana.</title>
        <authorList>
            <person name="Buettner E."/>
        </authorList>
    </citation>
    <scope>NUCLEOTIDE SEQUENCE</scope>
    <source>
        <strain evidence="1">VT137</strain>
    </source>
</reference>
<evidence type="ECO:0000313" key="2">
    <source>
        <dbReference type="Proteomes" id="UP001153332"/>
    </source>
</evidence>
<sequence length="105" mass="11408">MIAALVLALGALPLTFSSAVQPPYERKSAPCTTKSVRKAWNVLTAAEKQDYLNADLCLMSLPPKAGIEGAESRWDELQYAHAAQARYIHGVVRTGFTSDATFEPI</sequence>
<dbReference type="EMBL" id="JAPUUL010001909">
    <property type="protein sequence ID" value="KAJ8126325.1"/>
    <property type="molecule type" value="Genomic_DNA"/>
</dbReference>
<organism evidence="1 2">
    <name type="scientific">Lasiodiplodia mahajangana</name>
    <dbReference type="NCBI Taxonomy" id="1108764"/>
    <lineage>
        <taxon>Eukaryota</taxon>
        <taxon>Fungi</taxon>
        <taxon>Dikarya</taxon>
        <taxon>Ascomycota</taxon>
        <taxon>Pezizomycotina</taxon>
        <taxon>Dothideomycetes</taxon>
        <taxon>Dothideomycetes incertae sedis</taxon>
        <taxon>Botryosphaeriales</taxon>
        <taxon>Botryosphaeriaceae</taxon>
        <taxon>Lasiodiplodia</taxon>
    </lineage>
</organism>
<comment type="caution">
    <text evidence="1">The sequence shown here is derived from an EMBL/GenBank/DDBJ whole genome shotgun (WGS) entry which is preliminary data.</text>
</comment>
<keyword evidence="2" id="KW-1185">Reference proteome</keyword>
<evidence type="ECO:0000313" key="1">
    <source>
        <dbReference type="EMBL" id="KAJ8126325.1"/>
    </source>
</evidence>
<name>A0ACC2JFY4_9PEZI</name>
<dbReference type="Proteomes" id="UP001153332">
    <property type="component" value="Unassembled WGS sequence"/>
</dbReference>
<proteinExistence type="predicted"/>